<dbReference type="InterPro" id="IPR036291">
    <property type="entry name" value="NAD(P)-bd_dom_sf"/>
</dbReference>
<protein>
    <submittedName>
        <fullName evidence="3">SDR family NAD(P)-dependent oxidoreductase</fullName>
    </submittedName>
</protein>
<dbReference type="PRINTS" id="PR00081">
    <property type="entry name" value="GDHRDH"/>
</dbReference>
<dbReference type="RefSeq" id="WP_345343488.1">
    <property type="nucleotide sequence ID" value="NZ_BAABFB010000029.1"/>
</dbReference>
<accession>A0ABP8NZS2</accession>
<evidence type="ECO:0000256" key="2">
    <source>
        <dbReference type="SAM" id="MobiDB-lite"/>
    </source>
</evidence>
<evidence type="ECO:0000313" key="3">
    <source>
        <dbReference type="EMBL" id="GAA4476464.1"/>
    </source>
</evidence>
<reference evidence="4" key="1">
    <citation type="journal article" date="2019" name="Int. J. Syst. Evol. Microbiol.">
        <title>The Global Catalogue of Microorganisms (GCM) 10K type strain sequencing project: providing services to taxonomists for standard genome sequencing and annotation.</title>
        <authorList>
            <consortium name="The Broad Institute Genomics Platform"/>
            <consortium name="The Broad Institute Genome Sequencing Center for Infectious Disease"/>
            <person name="Wu L."/>
            <person name="Ma J."/>
        </authorList>
    </citation>
    <scope>NUCLEOTIDE SEQUENCE [LARGE SCALE GENOMIC DNA]</scope>
    <source>
        <strain evidence="4">JCM 32206</strain>
    </source>
</reference>
<organism evidence="3 4">
    <name type="scientific">Rhodococcus olei</name>
    <dbReference type="NCBI Taxonomy" id="2161675"/>
    <lineage>
        <taxon>Bacteria</taxon>
        <taxon>Bacillati</taxon>
        <taxon>Actinomycetota</taxon>
        <taxon>Actinomycetes</taxon>
        <taxon>Mycobacteriales</taxon>
        <taxon>Nocardiaceae</taxon>
        <taxon>Rhodococcus</taxon>
    </lineage>
</organism>
<evidence type="ECO:0000256" key="1">
    <source>
        <dbReference type="RuleBase" id="RU000363"/>
    </source>
</evidence>
<feature type="compositionally biased region" description="Gly residues" evidence="2">
    <location>
        <begin position="273"/>
        <end position="283"/>
    </location>
</feature>
<dbReference type="SUPFAM" id="SSF51735">
    <property type="entry name" value="NAD(P)-binding Rossmann-fold domains"/>
    <property type="match status" value="1"/>
</dbReference>
<name>A0ABP8NZS2_9NOCA</name>
<comment type="caution">
    <text evidence="3">The sequence shown here is derived from an EMBL/GenBank/DDBJ whole genome shotgun (WGS) entry which is preliminary data.</text>
</comment>
<dbReference type="InterPro" id="IPR002347">
    <property type="entry name" value="SDR_fam"/>
</dbReference>
<comment type="similarity">
    <text evidence="1">Belongs to the short-chain dehydrogenases/reductases (SDR) family.</text>
</comment>
<dbReference type="EMBL" id="BAABFB010000029">
    <property type="protein sequence ID" value="GAA4476464.1"/>
    <property type="molecule type" value="Genomic_DNA"/>
</dbReference>
<dbReference type="Gene3D" id="3.40.50.720">
    <property type="entry name" value="NAD(P)-binding Rossmann-like Domain"/>
    <property type="match status" value="1"/>
</dbReference>
<keyword evidence="4" id="KW-1185">Reference proteome</keyword>
<sequence>MSEQQRRVALVTGGSRSVGKGIALALGSDGWTVYVTARGEVGTDSPLDRTAAEITERGGEGIAVQCDHSDDAQIEKLFARIAEEQGGRLDLLINNVWAGPADGYAGFSQPFWQRPVTDWDALIGLGLRAHYVASVEAAKLMVPRGSGIIGNISSFGTRGYLHSVLYGMSKAGLDKMAADMAVELKGTGVTALSFWLGLIRNEAMIASGMDSFEGFSLADAETPEFVGRVIVALANDPNIEQRSGDTLITAETALDYGVTGDDGGQPVSHRAPFGGGPLFGSVH</sequence>
<dbReference type="PANTHER" id="PTHR44147">
    <property type="entry name" value="DEHYDROGENASE/REDUCTASE SDR FAMILY MEMBER 1"/>
    <property type="match status" value="1"/>
</dbReference>
<feature type="region of interest" description="Disordered" evidence="2">
    <location>
        <begin position="259"/>
        <end position="283"/>
    </location>
</feature>
<dbReference type="PRINTS" id="PR00080">
    <property type="entry name" value="SDRFAMILY"/>
</dbReference>
<gene>
    <name evidence="3" type="ORF">GCM10023094_16430</name>
</gene>
<dbReference type="PANTHER" id="PTHR44147:SF2">
    <property type="entry name" value="DEHYDROGENASE_REDUCTASE SDR FAMILY MEMBER 1"/>
    <property type="match status" value="1"/>
</dbReference>
<proteinExistence type="inferred from homology"/>
<dbReference type="Pfam" id="PF00106">
    <property type="entry name" value="adh_short"/>
    <property type="match status" value="1"/>
</dbReference>
<dbReference type="Proteomes" id="UP001501183">
    <property type="component" value="Unassembled WGS sequence"/>
</dbReference>
<evidence type="ECO:0000313" key="4">
    <source>
        <dbReference type="Proteomes" id="UP001501183"/>
    </source>
</evidence>